<proteinExistence type="predicted"/>
<reference evidence="2" key="1">
    <citation type="journal article" date="2019" name="Int. J. Syst. Evol. Microbiol.">
        <title>The Global Catalogue of Microorganisms (GCM) 10K type strain sequencing project: providing services to taxonomists for standard genome sequencing and annotation.</title>
        <authorList>
            <consortium name="The Broad Institute Genomics Platform"/>
            <consortium name="The Broad Institute Genome Sequencing Center for Infectious Disease"/>
            <person name="Wu L."/>
            <person name="Ma J."/>
        </authorList>
    </citation>
    <scope>NUCLEOTIDE SEQUENCE [LARGE SCALE GENOMIC DNA]</scope>
    <source>
        <strain evidence="2">SHR3</strain>
    </source>
</reference>
<dbReference type="Proteomes" id="UP001595974">
    <property type="component" value="Unassembled WGS sequence"/>
</dbReference>
<keyword evidence="2" id="KW-1185">Reference proteome</keyword>
<evidence type="ECO:0000313" key="2">
    <source>
        <dbReference type="Proteomes" id="UP001595974"/>
    </source>
</evidence>
<evidence type="ECO:0000313" key="1">
    <source>
        <dbReference type="EMBL" id="MFC5768409.1"/>
    </source>
</evidence>
<name>A0ABW1AMN7_9RHOO</name>
<sequence length="364" mass="39193">MQAKKLLSLALGVLMLVGVIAAVFWSSGKKTANDAQASHIVVKVLTGSEKMPLLTDPRFEAAMARQGLIIEARKAGSREIAVRSDLASFDVAFPAGQPAAAKIRQAVTSKAAESVLVTPMVIASWKPVAELLKANGIVREADGALWVIDMEKLLALMTKGERWRDLPGNKSYAVGKSILISTTDVRTSNSAAQFLALASYLFNGRDVVADSATASKIADQVVPFFAKQGFQESSSAGPFEDYMTIGLGKVPLVWVYESQYIEQALKGALKSDMVLLYPQPTVFSKHTAVALSDPGMRFLAALKDPEVQAISADYGYRVEGSGDTLKQKLQTQGMALPDIIDVADAPAHDFLEQMISEIETRLSR</sequence>
<comment type="caution">
    <text evidence="1">The sequence shown here is derived from an EMBL/GenBank/DDBJ whole genome shotgun (WGS) entry which is preliminary data.</text>
</comment>
<protein>
    <submittedName>
        <fullName evidence="1">Substrate-binding domain-containing protein</fullName>
    </submittedName>
</protein>
<dbReference type="RefSeq" id="WP_096448650.1">
    <property type="nucleotide sequence ID" value="NZ_JBHSOG010000010.1"/>
</dbReference>
<organism evidence="1 2">
    <name type="scientific">Thauera sinica</name>
    <dbReference type="NCBI Taxonomy" id="2665146"/>
    <lineage>
        <taxon>Bacteria</taxon>
        <taxon>Pseudomonadati</taxon>
        <taxon>Pseudomonadota</taxon>
        <taxon>Betaproteobacteria</taxon>
        <taxon>Rhodocyclales</taxon>
        <taxon>Zoogloeaceae</taxon>
        <taxon>Thauera</taxon>
    </lineage>
</organism>
<gene>
    <name evidence="1" type="ORF">ACFPTN_03395</name>
</gene>
<accession>A0ABW1AMN7</accession>
<dbReference type="EMBL" id="JBHSOG010000010">
    <property type="protein sequence ID" value="MFC5768409.1"/>
    <property type="molecule type" value="Genomic_DNA"/>
</dbReference>